<evidence type="ECO:0000256" key="9">
    <source>
        <dbReference type="ARBA" id="ARBA00023136"/>
    </source>
</evidence>
<evidence type="ECO:0000256" key="2">
    <source>
        <dbReference type="ARBA" id="ARBA00005417"/>
    </source>
</evidence>
<dbReference type="Pfam" id="PF00005">
    <property type="entry name" value="ABC_tran"/>
    <property type="match status" value="1"/>
</dbReference>
<keyword evidence="3" id="KW-0813">Transport</keyword>
<proteinExistence type="inferred from homology"/>
<evidence type="ECO:0000256" key="5">
    <source>
        <dbReference type="ARBA" id="ARBA00022519"/>
    </source>
</evidence>
<comment type="similarity">
    <text evidence="2">Belongs to the ABC transporter superfamily.</text>
</comment>
<organism evidence="11 12">
    <name type="scientific">Pelolinea submarina</name>
    <dbReference type="NCBI Taxonomy" id="913107"/>
    <lineage>
        <taxon>Bacteria</taxon>
        <taxon>Bacillati</taxon>
        <taxon>Chloroflexota</taxon>
        <taxon>Anaerolineae</taxon>
        <taxon>Anaerolineales</taxon>
        <taxon>Anaerolineaceae</taxon>
        <taxon>Pelolinea</taxon>
    </lineage>
</organism>
<dbReference type="GO" id="GO:0015833">
    <property type="term" value="P:peptide transport"/>
    <property type="evidence" value="ECO:0007669"/>
    <property type="project" value="InterPro"/>
</dbReference>
<evidence type="ECO:0000256" key="6">
    <source>
        <dbReference type="ARBA" id="ARBA00022741"/>
    </source>
</evidence>
<keyword evidence="12" id="KW-1185">Reference proteome</keyword>
<dbReference type="InterPro" id="IPR027417">
    <property type="entry name" value="P-loop_NTPase"/>
</dbReference>
<dbReference type="SMART" id="SM00382">
    <property type="entry name" value="AAA"/>
    <property type="match status" value="1"/>
</dbReference>
<comment type="subcellular location">
    <subcellularLocation>
        <location evidence="1">Cell membrane</location>
        <topology evidence="1">Peripheral membrane protein</topology>
    </subcellularLocation>
</comment>
<reference evidence="11 12" key="1">
    <citation type="submission" date="2018-08" db="EMBL/GenBank/DDBJ databases">
        <title>Genomic Encyclopedia of Type Strains, Phase IV (KMG-IV): sequencing the most valuable type-strain genomes for metagenomic binning, comparative biology and taxonomic classification.</title>
        <authorList>
            <person name="Goeker M."/>
        </authorList>
    </citation>
    <scope>NUCLEOTIDE SEQUENCE [LARGE SCALE GENOMIC DNA]</scope>
    <source>
        <strain evidence="11 12">DSM 23923</strain>
    </source>
</reference>
<feature type="domain" description="ABC transporter" evidence="10">
    <location>
        <begin position="7"/>
        <end position="256"/>
    </location>
</feature>
<evidence type="ECO:0000256" key="7">
    <source>
        <dbReference type="ARBA" id="ARBA00022840"/>
    </source>
</evidence>
<evidence type="ECO:0000256" key="1">
    <source>
        <dbReference type="ARBA" id="ARBA00004202"/>
    </source>
</evidence>
<evidence type="ECO:0000313" key="12">
    <source>
        <dbReference type="Proteomes" id="UP000256388"/>
    </source>
</evidence>
<keyword evidence="9" id="KW-0472">Membrane</keyword>
<comment type="caution">
    <text evidence="11">The sequence shown here is derived from an EMBL/GenBank/DDBJ whole genome shotgun (WGS) entry which is preliminary data.</text>
</comment>
<dbReference type="Pfam" id="PF08352">
    <property type="entry name" value="oligo_HPY"/>
    <property type="match status" value="1"/>
</dbReference>
<dbReference type="PANTHER" id="PTHR43297:SF14">
    <property type="entry name" value="ATPASE AAA-TYPE CORE DOMAIN-CONTAINING PROTEIN"/>
    <property type="match status" value="1"/>
</dbReference>
<dbReference type="InterPro" id="IPR003439">
    <property type="entry name" value="ABC_transporter-like_ATP-bd"/>
</dbReference>
<keyword evidence="4" id="KW-1003">Cell membrane</keyword>
<dbReference type="NCBIfam" id="TIGR01727">
    <property type="entry name" value="oligo_HPY"/>
    <property type="match status" value="1"/>
</dbReference>
<gene>
    <name evidence="11" type="ORF">DFR64_0176</name>
</gene>
<dbReference type="AlphaFoldDB" id="A0A347ZUW4"/>
<keyword evidence="5" id="KW-0997">Cell inner membrane</keyword>
<evidence type="ECO:0000256" key="3">
    <source>
        <dbReference type="ARBA" id="ARBA00022448"/>
    </source>
</evidence>
<evidence type="ECO:0000256" key="8">
    <source>
        <dbReference type="ARBA" id="ARBA00022967"/>
    </source>
</evidence>
<dbReference type="GO" id="GO:0005524">
    <property type="term" value="F:ATP binding"/>
    <property type="evidence" value="ECO:0007669"/>
    <property type="project" value="UniProtKB-KW"/>
</dbReference>
<dbReference type="PROSITE" id="PS50893">
    <property type="entry name" value="ABC_TRANSPORTER_2"/>
    <property type="match status" value="1"/>
</dbReference>
<accession>A0A347ZUW4</accession>
<dbReference type="GO" id="GO:0005886">
    <property type="term" value="C:plasma membrane"/>
    <property type="evidence" value="ECO:0007669"/>
    <property type="project" value="UniProtKB-SubCell"/>
</dbReference>
<dbReference type="InterPro" id="IPR013563">
    <property type="entry name" value="Oligopep_ABC_C"/>
</dbReference>
<dbReference type="InterPro" id="IPR003593">
    <property type="entry name" value="AAA+_ATPase"/>
</dbReference>
<dbReference type="OrthoDB" id="9802264at2"/>
<evidence type="ECO:0000259" key="10">
    <source>
        <dbReference type="PROSITE" id="PS50893"/>
    </source>
</evidence>
<evidence type="ECO:0000313" key="11">
    <source>
        <dbReference type="EMBL" id="REG10321.1"/>
    </source>
</evidence>
<name>A0A347ZUW4_9CHLR</name>
<dbReference type="CDD" id="cd03257">
    <property type="entry name" value="ABC_NikE_OppD_transporters"/>
    <property type="match status" value="1"/>
</dbReference>
<sequence length="334" mass="37411">MERDTLVKVEDLSVTYHTRIGPVSAVDHVSFEIQKGEILGLVGESGCGKSTLGKALMRLIEPPAEISSGHIIFDGEDIMQYDEEKMRDFRGRRTSMIFQDPMTSLNPMQRVDDHLVEAIQVHEPKTKREKALERTTVLIERLGIGLNRLGSYPHQLSGGMRQRVMTGLGLVLNAELIIADEATTSLDVIVEAKLADQLREIRDEFGVTLLMITHNIALVAEMADRVAVMYAGHVVEMGDIYTVFEKPLHPYTQGLLGSVPSIELNDRDELFKMPGEPPNLTHPPTGCRFHPRCQHAMPICSRLEPDLLKTSSGSLVHCWLYQDHPEKTEKTLKV</sequence>
<keyword evidence="6" id="KW-0547">Nucleotide-binding</keyword>
<dbReference type="Gene3D" id="3.40.50.300">
    <property type="entry name" value="P-loop containing nucleotide triphosphate hydrolases"/>
    <property type="match status" value="1"/>
</dbReference>
<dbReference type="EMBL" id="QUMS01000001">
    <property type="protein sequence ID" value="REG10321.1"/>
    <property type="molecule type" value="Genomic_DNA"/>
</dbReference>
<dbReference type="RefSeq" id="WP_116223510.1">
    <property type="nucleotide sequence ID" value="NZ_AP018437.1"/>
</dbReference>
<evidence type="ECO:0000256" key="4">
    <source>
        <dbReference type="ARBA" id="ARBA00022475"/>
    </source>
</evidence>
<dbReference type="PANTHER" id="PTHR43297">
    <property type="entry name" value="OLIGOPEPTIDE TRANSPORT ATP-BINDING PROTEIN APPD"/>
    <property type="match status" value="1"/>
</dbReference>
<dbReference type="FunFam" id="3.40.50.300:FF:000016">
    <property type="entry name" value="Oligopeptide ABC transporter ATP-binding component"/>
    <property type="match status" value="1"/>
</dbReference>
<keyword evidence="7 11" id="KW-0067">ATP-binding</keyword>
<dbReference type="InterPro" id="IPR050388">
    <property type="entry name" value="ABC_Ni/Peptide_Import"/>
</dbReference>
<keyword evidence="8" id="KW-1278">Translocase</keyword>
<dbReference type="Proteomes" id="UP000256388">
    <property type="component" value="Unassembled WGS sequence"/>
</dbReference>
<dbReference type="GO" id="GO:0016887">
    <property type="term" value="F:ATP hydrolysis activity"/>
    <property type="evidence" value="ECO:0007669"/>
    <property type="project" value="InterPro"/>
</dbReference>
<protein>
    <submittedName>
        <fullName evidence="11">Peptide/nickel transport system ATP-binding protein</fullName>
    </submittedName>
</protein>
<dbReference type="SUPFAM" id="SSF52540">
    <property type="entry name" value="P-loop containing nucleoside triphosphate hydrolases"/>
    <property type="match status" value="1"/>
</dbReference>